<dbReference type="RefSeq" id="WP_095654746.1">
    <property type="nucleotide sequence ID" value="NZ_NPOA01000004.1"/>
</dbReference>
<dbReference type="SUPFAM" id="SSF51556">
    <property type="entry name" value="Metallo-dependent hydrolases"/>
    <property type="match status" value="1"/>
</dbReference>
<dbReference type="Proteomes" id="UP000218887">
    <property type="component" value="Unassembled WGS sequence"/>
</dbReference>
<dbReference type="CDD" id="cd01300">
    <property type="entry name" value="YtcJ_like"/>
    <property type="match status" value="1"/>
</dbReference>
<dbReference type="InterPro" id="IPR011059">
    <property type="entry name" value="Metal-dep_hydrolase_composite"/>
</dbReference>
<dbReference type="AlphaFoldDB" id="A0A2A2IFX9"/>
<dbReference type="GO" id="GO:0016810">
    <property type="term" value="F:hydrolase activity, acting on carbon-nitrogen (but not peptide) bonds"/>
    <property type="evidence" value="ECO:0007669"/>
    <property type="project" value="InterPro"/>
</dbReference>
<accession>A0A2A2IFX9</accession>
<dbReference type="PANTHER" id="PTHR22642:SF2">
    <property type="entry name" value="PROTEIN LONG AFTER FAR-RED 3"/>
    <property type="match status" value="1"/>
</dbReference>
<dbReference type="EMBL" id="NPOA01000004">
    <property type="protein sequence ID" value="PAV30144.1"/>
    <property type="molecule type" value="Genomic_DNA"/>
</dbReference>
<proteinExistence type="predicted"/>
<dbReference type="Gene3D" id="3.20.20.140">
    <property type="entry name" value="Metal-dependent hydrolases"/>
    <property type="match status" value="1"/>
</dbReference>
<dbReference type="Gene3D" id="3.10.310.70">
    <property type="match status" value="1"/>
</dbReference>
<comment type="caution">
    <text evidence="2">The sequence shown here is derived from an EMBL/GenBank/DDBJ whole genome shotgun (WGS) entry which is preliminary data.</text>
</comment>
<dbReference type="PANTHER" id="PTHR22642">
    <property type="entry name" value="IMIDAZOLONEPROPIONASE"/>
    <property type="match status" value="1"/>
</dbReference>
<dbReference type="SUPFAM" id="SSF51338">
    <property type="entry name" value="Composite domain of metallo-dependent hydrolases"/>
    <property type="match status" value="1"/>
</dbReference>
<dbReference type="InterPro" id="IPR033932">
    <property type="entry name" value="YtcJ-like"/>
</dbReference>
<evidence type="ECO:0000259" key="1">
    <source>
        <dbReference type="Pfam" id="PF07969"/>
    </source>
</evidence>
<dbReference type="InterPro" id="IPR013108">
    <property type="entry name" value="Amidohydro_3"/>
</dbReference>
<name>A0A2A2IFX9_9BACI</name>
<organism evidence="2 3">
    <name type="scientific">Virgibacillus profundi</name>
    <dbReference type="NCBI Taxonomy" id="2024555"/>
    <lineage>
        <taxon>Bacteria</taxon>
        <taxon>Bacillati</taxon>
        <taxon>Bacillota</taxon>
        <taxon>Bacilli</taxon>
        <taxon>Bacillales</taxon>
        <taxon>Bacillaceae</taxon>
        <taxon>Virgibacillus</taxon>
    </lineage>
</organism>
<reference evidence="2 3" key="1">
    <citation type="submission" date="2017-08" db="EMBL/GenBank/DDBJ databases">
        <title>Virgibacillus indicus sp. nov. and Virgibacillus profoundi sp. nov, two moderately halophilic bacteria isolated from marine sediment by using the Microfluidic Streak Plate.</title>
        <authorList>
            <person name="Xu B."/>
            <person name="Hu B."/>
            <person name="Wang J."/>
            <person name="Zhu Y."/>
            <person name="Huang L."/>
            <person name="Du W."/>
            <person name="Huang Y."/>
        </authorList>
    </citation>
    <scope>NUCLEOTIDE SEQUENCE [LARGE SCALE GENOMIC DNA]</scope>
    <source>
        <strain evidence="2 3">IO3-P3-H5</strain>
    </source>
</reference>
<evidence type="ECO:0000313" key="2">
    <source>
        <dbReference type="EMBL" id="PAV30144.1"/>
    </source>
</evidence>
<dbReference type="Pfam" id="PF07969">
    <property type="entry name" value="Amidohydro_3"/>
    <property type="match status" value="1"/>
</dbReference>
<keyword evidence="2" id="KW-0378">Hydrolase</keyword>
<evidence type="ECO:0000313" key="3">
    <source>
        <dbReference type="Proteomes" id="UP000218887"/>
    </source>
</evidence>
<keyword evidence="3" id="KW-1185">Reference proteome</keyword>
<feature type="domain" description="Amidohydrolase 3" evidence="1">
    <location>
        <begin position="50"/>
        <end position="527"/>
    </location>
</feature>
<dbReference type="OrthoDB" id="9767366at2"/>
<gene>
    <name evidence="2" type="ORF">CIL05_06670</name>
</gene>
<sequence length="534" mass="59602">MGILWFGGSIYTLENAREAVEAVYTENDEIKAVGTYEKLYHEHYKNIDKEMNLQGKTMLPGLVDSHLHIIMHGEKLLRLDLSQMKSAEEVKEALRNRMANLAEGEWLVGEGWNENQWDDPSIIHKSELDEICPDNPMMLTRVCRHAILTNSKAMQLANLNKQTPNPQGGIIVRDEQGDTTGYLLDTAQEIIKQAMPGVSQNYLEQVIKIAVDDLISKGLVGGHSEDLNYYGGFLKTYNAFKNALNDDNKKFKAHLLVHHEVMEDMVNEKLGYLDGTANVELGAVKIFSDGALGGRTAWLTESYSDDIGNKGVAIHSQNSLEQLVRDARQYGLPIAVHAIGDKAVDEITNIIKKYPLTNGARDRIIHGQILNKQSLQMLQKLPVVVDIQPSFVTSDFPWVIDRIGESRIPLAYAWKTMLNNKVHCAGGSDAPIEEVSPLLGIQAAVERKSSIDGKVYNEAERLSIYEAIQLYTSGSAYAVKQEHERGLIAKGFKADFTILEEDVFKVETDKIHEIDVAITVIDGDIVYEKNPSQS</sequence>
<protein>
    <submittedName>
        <fullName evidence="2">Amidohydrolase</fullName>
    </submittedName>
</protein>
<dbReference type="InterPro" id="IPR032466">
    <property type="entry name" value="Metal_Hydrolase"/>
</dbReference>
<dbReference type="Gene3D" id="2.30.40.10">
    <property type="entry name" value="Urease, subunit C, domain 1"/>
    <property type="match status" value="1"/>
</dbReference>